<dbReference type="InterPro" id="IPR015590">
    <property type="entry name" value="Aldehyde_DH_dom"/>
</dbReference>
<dbReference type="AlphaFoldDB" id="A0AA41KGV8"/>
<comment type="similarity">
    <text evidence="1 5">Belongs to the aldehyde dehydrogenase family.</text>
</comment>
<evidence type="ECO:0000256" key="2">
    <source>
        <dbReference type="ARBA" id="ARBA00011881"/>
    </source>
</evidence>
<dbReference type="RefSeq" id="WP_162414591.1">
    <property type="nucleotide sequence ID" value="NZ_JAHQXE010000006.1"/>
</dbReference>
<dbReference type="InterPro" id="IPR016162">
    <property type="entry name" value="Ald_DH_N"/>
</dbReference>
<sequence length="483" mass="51196">MPTEHRNYCNGEWVASESGETFTVTNPAAETDVVGRLPYSTESDTEWAIDAAADAQEEWANTSGPERGRILRDAGVIAGDRKDELVETLVREEGKTRSEAAGEVQRAIDILFYYAEKARDHGGTSKPASASDRQIQTKKEPLGVAGLITPWNYPIAIPAWKLAPALATGNTVVLKPASQAPISAKKLVECLDDAGLPPGVLNFVTGSGSTIGSTLVSHDAVDAISFTGSSKTGDVVYQEAAEDQKRVQLEMGGKNPTVVMPSADVDDAVDIVGAGAFGVTGQACTAASRAIVHEDVADEFLDGVVEYAESLDIGPGLEDPDMGPHVSESELEVTLDYVDVADDDGATLETGGDALSDGEYDSGHYVEPTVFSDVDTEMRIAQEEVFGPLLSVIEVSDFEEALDVANDTEYGLSASIVSENADEIGAFVDGVESGVVKVNEKTTGLELHVPFGGMKDSSNELYREQGDAGVDFFTTTKTVYSNY</sequence>
<dbReference type="SUPFAM" id="SSF53720">
    <property type="entry name" value="ALDH-like"/>
    <property type="match status" value="1"/>
</dbReference>
<dbReference type="Gene3D" id="3.40.605.10">
    <property type="entry name" value="Aldehyde Dehydrogenase, Chain A, domain 1"/>
    <property type="match status" value="1"/>
</dbReference>
<dbReference type="GO" id="GO:0016620">
    <property type="term" value="F:oxidoreductase activity, acting on the aldehyde or oxo group of donors, NAD or NADP as acceptor"/>
    <property type="evidence" value="ECO:0007669"/>
    <property type="project" value="InterPro"/>
</dbReference>
<evidence type="ECO:0000313" key="8">
    <source>
        <dbReference type="Proteomes" id="UP001166304"/>
    </source>
</evidence>
<gene>
    <name evidence="7" type="ORF">KTS37_17275</name>
</gene>
<dbReference type="EMBL" id="JAHQXE010000006">
    <property type="protein sequence ID" value="MBV0903537.1"/>
    <property type="molecule type" value="Genomic_DNA"/>
</dbReference>
<feature type="domain" description="Aldehyde dehydrogenase" evidence="6">
    <location>
        <begin position="13"/>
        <end position="479"/>
    </location>
</feature>
<evidence type="ECO:0000259" key="6">
    <source>
        <dbReference type="Pfam" id="PF00171"/>
    </source>
</evidence>
<accession>A0AA41KGV8</accession>
<dbReference type="Proteomes" id="UP001166304">
    <property type="component" value="Unassembled WGS sequence"/>
</dbReference>
<proteinExistence type="inferred from homology"/>
<dbReference type="InterPro" id="IPR029510">
    <property type="entry name" value="Ald_DH_CS_GLU"/>
</dbReference>
<evidence type="ECO:0000256" key="3">
    <source>
        <dbReference type="ARBA" id="ARBA00023002"/>
    </source>
</evidence>
<evidence type="ECO:0000256" key="1">
    <source>
        <dbReference type="ARBA" id="ARBA00009986"/>
    </source>
</evidence>
<dbReference type="InterPro" id="IPR016163">
    <property type="entry name" value="Ald_DH_C"/>
</dbReference>
<comment type="caution">
    <text evidence="7">The sequence shown here is derived from an EMBL/GenBank/DDBJ whole genome shotgun (WGS) entry which is preliminary data.</text>
</comment>
<dbReference type="FunFam" id="3.40.605.10:FF:000007">
    <property type="entry name" value="NAD/NADP-dependent betaine aldehyde dehydrogenase"/>
    <property type="match status" value="1"/>
</dbReference>
<dbReference type="PANTHER" id="PTHR11699">
    <property type="entry name" value="ALDEHYDE DEHYDROGENASE-RELATED"/>
    <property type="match status" value="1"/>
</dbReference>
<dbReference type="InterPro" id="IPR016161">
    <property type="entry name" value="Ald_DH/histidinol_DH"/>
</dbReference>
<protein>
    <submittedName>
        <fullName evidence="7">Aldehyde dehydrogenase family protein</fullName>
    </submittedName>
</protein>
<name>A0AA41KGV8_9EURY</name>
<evidence type="ECO:0000313" key="7">
    <source>
        <dbReference type="EMBL" id="MBV0903537.1"/>
    </source>
</evidence>
<reference evidence="7" key="1">
    <citation type="submission" date="2021-06" db="EMBL/GenBank/DDBJ databases">
        <title>New haloarchaea isolates fom saline soil.</title>
        <authorList>
            <person name="Duran-Viseras A."/>
            <person name="Sanchez-Porro C.S."/>
            <person name="Ventosa A."/>
        </authorList>
    </citation>
    <scope>NUCLEOTIDE SEQUENCE</scope>
    <source>
        <strain evidence="7">JCM 18369</strain>
    </source>
</reference>
<dbReference type="Pfam" id="PF00171">
    <property type="entry name" value="Aldedh"/>
    <property type="match status" value="1"/>
</dbReference>
<keyword evidence="3 5" id="KW-0560">Oxidoreductase</keyword>
<keyword evidence="8" id="KW-1185">Reference proteome</keyword>
<dbReference type="Gene3D" id="3.40.309.10">
    <property type="entry name" value="Aldehyde Dehydrogenase, Chain A, domain 2"/>
    <property type="match status" value="1"/>
</dbReference>
<dbReference type="PROSITE" id="PS00687">
    <property type="entry name" value="ALDEHYDE_DEHYDR_GLU"/>
    <property type="match status" value="1"/>
</dbReference>
<organism evidence="7 8">
    <name type="scientific">Haloarcula salina</name>
    <dbReference type="NCBI Taxonomy" id="1429914"/>
    <lineage>
        <taxon>Archaea</taxon>
        <taxon>Methanobacteriati</taxon>
        <taxon>Methanobacteriota</taxon>
        <taxon>Stenosarchaea group</taxon>
        <taxon>Halobacteria</taxon>
        <taxon>Halobacteriales</taxon>
        <taxon>Haloarculaceae</taxon>
        <taxon>Haloarcula</taxon>
    </lineage>
</organism>
<evidence type="ECO:0000256" key="4">
    <source>
        <dbReference type="PROSITE-ProRule" id="PRU10007"/>
    </source>
</evidence>
<feature type="active site" evidence="4">
    <location>
        <position position="250"/>
    </location>
</feature>
<evidence type="ECO:0000256" key="5">
    <source>
        <dbReference type="RuleBase" id="RU003345"/>
    </source>
</evidence>
<comment type="subunit">
    <text evidence="2">Homotetramer.</text>
</comment>